<feature type="region of interest" description="Disordered" evidence="1">
    <location>
        <begin position="371"/>
        <end position="392"/>
    </location>
</feature>
<gene>
    <name evidence="2" type="ORF">C8A05DRAFT_33740</name>
</gene>
<feature type="region of interest" description="Disordered" evidence="1">
    <location>
        <begin position="183"/>
        <end position="218"/>
    </location>
</feature>
<feature type="compositionally biased region" description="Pro residues" evidence="1">
    <location>
        <begin position="55"/>
        <end position="74"/>
    </location>
</feature>
<evidence type="ECO:0000256" key="1">
    <source>
        <dbReference type="SAM" id="MobiDB-lite"/>
    </source>
</evidence>
<dbReference type="EMBL" id="MU855501">
    <property type="protein sequence ID" value="KAK3902562.1"/>
    <property type="molecule type" value="Genomic_DNA"/>
</dbReference>
<evidence type="ECO:0000313" key="3">
    <source>
        <dbReference type="Proteomes" id="UP001303889"/>
    </source>
</evidence>
<dbReference type="AlphaFoldDB" id="A0AAN6MMA2"/>
<organism evidence="2 3">
    <name type="scientific">Staphylotrichum tortipilum</name>
    <dbReference type="NCBI Taxonomy" id="2831512"/>
    <lineage>
        <taxon>Eukaryota</taxon>
        <taxon>Fungi</taxon>
        <taxon>Dikarya</taxon>
        <taxon>Ascomycota</taxon>
        <taxon>Pezizomycotina</taxon>
        <taxon>Sordariomycetes</taxon>
        <taxon>Sordariomycetidae</taxon>
        <taxon>Sordariales</taxon>
        <taxon>Chaetomiaceae</taxon>
        <taxon>Staphylotrichum</taxon>
    </lineage>
</organism>
<reference evidence="2" key="2">
    <citation type="submission" date="2023-05" db="EMBL/GenBank/DDBJ databases">
        <authorList>
            <consortium name="Lawrence Berkeley National Laboratory"/>
            <person name="Steindorff A."/>
            <person name="Hensen N."/>
            <person name="Bonometti L."/>
            <person name="Westerberg I."/>
            <person name="Brannstrom I.O."/>
            <person name="Guillou S."/>
            <person name="Cros-Aarteil S."/>
            <person name="Calhoun S."/>
            <person name="Haridas S."/>
            <person name="Kuo A."/>
            <person name="Mondo S."/>
            <person name="Pangilinan J."/>
            <person name="Riley R."/>
            <person name="Labutti K."/>
            <person name="Andreopoulos B."/>
            <person name="Lipzen A."/>
            <person name="Chen C."/>
            <person name="Yanf M."/>
            <person name="Daum C."/>
            <person name="Ng V."/>
            <person name="Clum A."/>
            <person name="Ohm R."/>
            <person name="Martin F."/>
            <person name="Silar P."/>
            <person name="Natvig D."/>
            <person name="Lalanne C."/>
            <person name="Gautier V."/>
            <person name="Ament-Velasquez S.L."/>
            <person name="Kruys A."/>
            <person name="Hutchinson M.I."/>
            <person name="Powell A.J."/>
            <person name="Barry K."/>
            <person name="Miller A.N."/>
            <person name="Grigoriev I.V."/>
            <person name="Debuchy R."/>
            <person name="Gladieux P."/>
            <person name="Thoren M.H."/>
            <person name="Johannesson H."/>
        </authorList>
    </citation>
    <scope>NUCLEOTIDE SEQUENCE</scope>
    <source>
        <strain evidence="2">CBS 103.79</strain>
    </source>
</reference>
<feature type="compositionally biased region" description="Low complexity" evidence="1">
    <location>
        <begin position="29"/>
        <end position="45"/>
    </location>
</feature>
<comment type="caution">
    <text evidence="2">The sequence shown here is derived from an EMBL/GenBank/DDBJ whole genome shotgun (WGS) entry which is preliminary data.</text>
</comment>
<feature type="region of interest" description="Disordered" evidence="1">
    <location>
        <begin position="1"/>
        <end position="97"/>
    </location>
</feature>
<reference evidence="2" key="1">
    <citation type="journal article" date="2023" name="Mol. Phylogenet. Evol.">
        <title>Genome-scale phylogeny and comparative genomics of the fungal order Sordariales.</title>
        <authorList>
            <person name="Hensen N."/>
            <person name="Bonometti L."/>
            <person name="Westerberg I."/>
            <person name="Brannstrom I.O."/>
            <person name="Guillou S."/>
            <person name="Cros-Aarteil S."/>
            <person name="Calhoun S."/>
            <person name="Haridas S."/>
            <person name="Kuo A."/>
            <person name="Mondo S."/>
            <person name="Pangilinan J."/>
            <person name="Riley R."/>
            <person name="LaButti K."/>
            <person name="Andreopoulos B."/>
            <person name="Lipzen A."/>
            <person name="Chen C."/>
            <person name="Yan M."/>
            <person name="Daum C."/>
            <person name="Ng V."/>
            <person name="Clum A."/>
            <person name="Steindorff A."/>
            <person name="Ohm R.A."/>
            <person name="Martin F."/>
            <person name="Silar P."/>
            <person name="Natvig D.O."/>
            <person name="Lalanne C."/>
            <person name="Gautier V."/>
            <person name="Ament-Velasquez S.L."/>
            <person name="Kruys A."/>
            <person name="Hutchinson M.I."/>
            <person name="Powell A.J."/>
            <person name="Barry K."/>
            <person name="Miller A.N."/>
            <person name="Grigoriev I.V."/>
            <person name="Debuchy R."/>
            <person name="Gladieux P."/>
            <person name="Hiltunen Thoren M."/>
            <person name="Johannesson H."/>
        </authorList>
    </citation>
    <scope>NUCLEOTIDE SEQUENCE</scope>
    <source>
        <strain evidence="2">CBS 103.79</strain>
    </source>
</reference>
<accession>A0AAN6MMA2</accession>
<proteinExistence type="predicted"/>
<name>A0AAN6MMA2_9PEZI</name>
<feature type="compositionally biased region" description="Polar residues" evidence="1">
    <location>
        <begin position="183"/>
        <end position="192"/>
    </location>
</feature>
<protein>
    <submittedName>
        <fullName evidence="2">Uncharacterized protein</fullName>
    </submittedName>
</protein>
<dbReference type="Proteomes" id="UP001303889">
    <property type="component" value="Unassembled WGS sequence"/>
</dbReference>
<sequence>MEHKNDGPLAGSPATKGPRLRRKLQKCVSRQQSSISRRFGSSASRHGTPSENKGTPPPAPAPPPPAPQLRPFPAPVETQRDTPPARSVRFYERDPPFGPLEHLENRAYVVPEFSHLVARTPPRRPSFGSDSPPHSAPIMRRRAKTPIFSIGQLEGFSPPNSAGGRTSSVDLIAEQYQAVLESRGSSVYSDNYSEPALSPPPSDDDEPPTLSRRRRSVSCLQCEPHLRSTARMAEAPDPSPVSEDGTLVSFQDETVYFKPVSFSPGPESPTPTWGRGDSGPGAAEETPLDDNVSLQICLDLLTRELSAALAGRPCRPAGMGTSALQVWAMIEAYERLRDQMAELSASNAQARALEGMFDLWLRALASIHESMTGSGGGGGHDTGPEMGAEELD</sequence>
<evidence type="ECO:0000313" key="2">
    <source>
        <dbReference type="EMBL" id="KAK3902562.1"/>
    </source>
</evidence>
<feature type="region of interest" description="Disordered" evidence="1">
    <location>
        <begin position="259"/>
        <end position="288"/>
    </location>
</feature>
<keyword evidence="3" id="KW-1185">Reference proteome</keyword>